<proteinExistence type="predicted"/>
<dbReference type="InParanoid" id="Q7RRE4"/>
<name>Q7RRE4_PLAYO</name>
<protein>
    <submittedName>
        <fullName evidence="1">Uncharacterized protein</fullName>
    </submittedName>
</protein>
<dbReference type="Proteomes" id="UP000008553">
    <property type="component" value="Unassembled WGS sequence"/>
</dbReference>
<dbReference type="AlphaFoldDB" id="Q7RRE4"/>
<sequence>MKYPDQGSDNYYFKNEMYYEIPPWLQDIITLSNKSKKTLETLG</sequence>
<dbReference type="PaxDb" id="73239-Q7RRE4"/>
<accession>Q7RRE4</accession>
<dbReference type="EMBL" id="AABL01000210">
    <property type="protein sequence ID" value="EAA18469.1"/>
    <property type="molecule type" value="Genomic_DNA"/>
</dbReference>
<gene>
    <name evidence="1" type="ORF">PY00787</name>
</gene>
<keyword evidence="2" id="KW-1185">Reference proteome</keyword>
<organism evidence="1 2">
    <name type="scientific">Plasmodium yoelii yoelii</name>
    <dbReference type="NCBI Taxonomy" id="73239"/>
    <lineage>
        <taxon>Eukaryota</taxon>
        <taxon>Sar</taxon>
        <taxon>Alveolata</taxon>
        <taxon>Apicomplexa</taxon>
        <taxon>Aconoidasida</taxon>
        <taxon>Haemosporida</taxon>
        <taxon>Plasmodiidae</taxon>
        <taxon>Plasmodium</taxon>
        <taxon>Plasmodium (Vinckeia)</taxon>
    </lineage>
</organism>
<reference evidence="1 2" key="1">
    <citation type="journal article" date="2002" name="Nature">
        <title>Genome sequence and comparative analysis of the model rodent malaria parasite Plasmodium yoelii yoelii.</title>
        <authorList>
            <person name="Carlton J.M."/>
            <person name="Angiuoli S.V."/>
            <person name="Suh B.B."/>
            <person name="Kooij T.W."/>
            <person name="Pertea M."/>
            <person name="Silva J.C."/>
            <person name="Ermolaeva M.D."/>
            <person name="Allen J.E."/>
            <person name="Selengut J.D."/>
            <person name="Koo H.L."/>
            <person name="Peterson J.D."/>
            <person name="Pop M."/>
            <person name="Kosack D.S."/>
            <person name="Shumway M.F."/>
            <person name="Bidwell S.L."/>
            <person name="Shallom S.J."/>
            <person name="van Aken S.E."/>
            <person name="Riedmuller S.B."/>
            <person name="Feldblyum T.V."/>
            <person name="Cho J.K."/>
            <person name="Quackenbush J."/>
            <person name="Sedegah M."/>
            <person name="Shoaibi A."/>
            <person name="Cummings L.M."/>
            <person name="Florens L."/>
            <person name="Yates J.R."/>
            <person name="Raine J.D."/>
            <person name="Sinden R.E."/>
            <person name="Harris M.A."/>
            <person name="Cunningham D.A."/>
            <person name="Preiser P.R."/>
            <person name="Bergman L.W."/>
            <person name="Vaidya A.B."/>
            <person name="van Lin L.H."/>
            <person name="Janse C.J."/>
            <person name="Waters A.P."/>
            <person name="Smith H.O."/>
            <person name="White O.R."/>
            <person name="Salzberg S.L."/>
            <person name="Venter J.C."/>
            <person name="Fraser C.M."/>
            <person name="Hoffman S.L."/>
            <person name="Gardner M.J."/>
            <person name="Carucci D.J."/>
        </authorList>
    </citation>
    <scope>NUCLEOTIDE SEQUENCE [LARGE SCALE GENOMIC DNA]</scope>
    <source>
        <strain evidence="1 2">17XNL</strain>
    </source>
</reference>
<comment type="caution">
    <text evidence="1">The sequence shown here is derived from an EMBL/GenBank/DDBJ whole genome shotgun (WGS) entry which is preliminary data.</text>
</comment>
<evidence type="ECO:0000313" key="2">
    <source>
        <dbReference type="Proteomes" id="UP000008553"/>
    </source>
</evidence>
<evidence type="ECO:0000313" key="1">
    <source>
        <dbReference type="EMBL" id="EAA18469.1"/>
    </source>
</evidence>